<feature type="compositionally biased region" description="Polar residues" evidence="1">
    <location>
        <begin position="283"/>
        <end position="294"/>
    </location>
</feature>
<feature type="region of interest" description="Disordered" evidence="1">
    <location>
        <begin position="404"/>
        <end position="517"/>
    </location>
</feature>
<evidence type="ECO:0000313" key="2">
    <source>
        <dbReference type="EMBL" id="KAK7464170.1"/>
    </source>
</evidence>
<organism evidence="2 3">
    <name type="scientific">Marasmiellus scandens</name>
    <dbReference type="NCBI Taxonomy" id="2682957"/>
    <lineage>
        <taxon>Eukaryota</taxon>
        <taxon>Fungi</taxon>
        <taxon>Dikarya</taxon>
        <taxon>Basidiomycota</taxon>
        <taxon>Agaricomycotina</taxon>
        <taxon>Agaricomycetes</taxon>
        <taxon>Agaricomycetidae</taxon>
        <taxon>Agaricales</taxon>
        <taxon>Marasmiineae</taxon>
        <taxon>Omphalotaceae</taxon>
        <taxon>Marasmiellus</taxon>
    </lineage>
</organism>
<comment type="caution">
    <text evidence="2">The sequence shown here is derived from an EMBL/GenBank/DDBJ whole genome shotgun (WGS) entry which is preliminary data.</text>
</comment>
<name>A0ABR1JMJ6_9AGAR</name>
<dbReference type="EMBL" id="JBANRG010000008">
    <property type="protein sequence ID" value="KAK7464170.1"/>
    <property type="molecule type" value="Genomic_DNA"/>
</dbReference>
<reference evidence="2 3" key="1">
    <citation type="submission" date="2024-01" db="EMBL/GenBank/DDBJ databases">
        <title>A draft genome for the cacao thread blight pathogen Marasmiellus scandens.</title>
        <authorList>
            <person name="Baruah I.K."/>
            <person name="Leung J."/>
            <person name="Bukari Y."/>
            <person name="Amoako-Attah I."/>
            <person name="Meinhardt L.W."/>
            <person name="Bailey B.A."/>
            <person name="Cohen S.P."/>
        </authorList>
    </citation>
    <scope>NUCLEOTIDE SEQUENCE [LARGE SCALE GENOMIC DNA]</scope>
    <source>
        <strain evidence="2 3">GH-19</strain>
    </source>
</reference>
<sequence>MPARWVNESIETFLKKHIAAFKKAQQTSSVSNEFMPMILREFLKKFPIPPLPADASPEECEIYDQAYAAAVLKREKQLNSWFYRSGANASSSVNALADLVAPLNKEKTKKKRALTSVQVFSKEFYDSNVKPLVEKELENMRKNLESGKLSQGAHLPVIACLTNEAWEAASESVKAEVEKKRLELLDEDDEEDDNMVDDDDMIDQLPAIVEQFIKSVRWLDWTVSVFIGGMNRRQGQVTTSAFHAGENRAGLSFDESLSDYKERITDPFSAFVKDFYRGLKTQSSQAPISTQSSDAEPASAAVSTSPHPAPLQHTQPTRIPAQSSTAEPVTNSPQSSPPLPAPSLSLEPTRPSKTKKTKKTRKQGHSVNNLPTDSPINPPIANPPIDPSLLLPIPPPPWSLPQLHLQPYNSGPSEPIPMPVDTSVIGNPGPSEPMTPSVTKRQQTQKRRRQTSTAGQTQKRRKVGAQGTPAVRNPQPNKDKDNTEGFRKSGRARQAPKHDTADFIGVAERVRRVTEDN</sequence>
<dbReference type="Proteomes" id="UP001498398">
    <property type="component" value="Unassembled WGS sequence"/>
</dbReference>
<protein>
    <submittedName>
        <fullName evidence="2">Uncharacterized protein</fullName>
    </submittedName>
</protein>
<evidence type="ECO:0000256" key="1">
    <source>
        <dbReference type="SAM" id="MobiDB-lite"/>
    </source>
</evidence>
<evidence type="ECO:0000313" key="3">
    <source>
        <dbReference type="Proteomes" id="UP001498398"/>
    </source>
</evidence>
<keyword evidence="3" id="KW-1185">Reference proteome</keyword>
<feature type="compositionally biased region" description="Polar residues" evidence="1">
    <location>
        <begin position="301"/>
        <end position="331"/>
    </location>
</feature>
<feature type="compositionally biased region" description="Basic residues" evidence="1">
    <location>
        <begin position="352"/>
        <end position="364"/>
    </location>
</feature>
<feature type="compositionally biased region" description="Basic and acidic residues" evidence="1">
    <location>
        <begin position="477"/>
        <end position="487"/>
    </location>
</feature>
<feature type="compositionally biased region" description="Basic and acidic residues" evidence="1">
    <location>
        <begin position="508"/>
        <end position="517"/>
    </location>
</feature>
<gene>
    <name evidence="2" type="ORF">VKT23_006336</name>
</gene>
<feature type="region of interest" description="Disordered" evidence="1">
    <location>
        <begin position="283"/>
        <end position="383"/>
    </location>
</feature>
<proteinExistence type="predicted"/>
<accession>A0ABR1JMJ6</accession>
<feature type="compositionally biased region" description="Low complexity" evidence="1">
    <location>
        <begin position="342"/>
        <end position="351"/>
    </location>
</feature>